<dbReference type="GO" id="GO:0004592">
    <property type="term" value="F:pantoate-beta-alanine ligase activity"/>
    <property type="evidence" value="ECO:0007669"/>
    <property type="project" value="UniProtKB-UniRule"/>
</dbReference>
<feature type="binding site" evidence="8">
    <location>
        <position position="150"/>
    </location>
    <ligand>
        <name>(R)-pantoate</name>
        <dbReference type="ChEBI" id="CHEBI:15980"/>
    </ligand>
</feature>
<name>A0A0P6YAT1_9CHLR</name>
<dbReference type="Pfam" id="PF02569">
    <property type="entry name" value="Pantoate_ligase"/>
    <property type="match status" value="1"/>
</dbReference>
<comment type="miscellaneous">
    <text evidence="8">The reaction proceeds by a bi uni uni bi ping pong mechanism.</text>
</comment>
<dbReference type="UniPathway" id="UPA00028">
    <property type="reaction ID" value="UER00005"/>
</dbReference>
<organism evidence="9 10">
    <name type="scientific">Ornatilinea apprima</name>
    <dbReference type="NCBI Taxonomy" id="1134406"/>
    <lineage>
        <taxon>Bacteria</taxon>
        <taxon>Bacillati</taxon>
        <taxon>Chloroflexota</taxon>
        <taxon>Anaerolineae</taxon>
        <taxon>Anaerolineales</taxon>
        <taxon>Anaerolineaceae</taxon>
        <taxon>Ornatilinea</taxon>
    </lineage>
</organism>
<dbReference type="Gene3D" id="3.40.50.620">
    <property type="entry name" value="HUPs"/>
    <property type="match status" value="1"/>
</dbReference>
<proteinExistence type="inferred from homology"/>
<keyword evidence="8" id="KW-0963">Cytoplasm</keyword>
<dbReference type="NCBIfam" id="TIGR00125">
    <property type="entry name" value="cyt_tran_rel"/>
    <property type="match status" value="1"/>
</dbReference>
<feature type="binding site" evidence="8">
    <location>
        <begin position="144"/>
        <end position="147"/>
    </location>
    <ligand>
        <name>ATP</name>
        <dbReference type="ChEBI" id="CHEBI:30616"/>
    </ligand>
</feature>
<dbReference type="RefSeq" id="WP_075061616.1">
    <property type="nucleotide sequence ID" value="NZ_LGCL01000015.1"/>
</dbReference>
<feature type="binding site" evidence="8">
    <location>
        <begin position="181"/>
        <end position="184"/>
    </location>
    <ligand>
        <name>ATP</name>
        <dbReference type="ChEBI" id="CHEBI:30616"/>
    </ligand>
</feature>
<dbReference type="PANTHER" id="PTHR21299">
    <property type="entry name" value="CYTIDYLATE KINASE/PANTOATE-BETA-ALANINE LIGASE"/>
    <property type="match status" value="1"/>
</dbReference>
<evidence type="ECO:0000256" key="5">
    <source>
        <dbReference type="ARBA" id="ARBA00022741"/>
    </source>
</evidence>
<keyword evidence="10" id="KW-1185">Reference proteome</keyword>
<evidence type="ECO:0000313" key="9">
    <source>
        <dbReference type="EMBL" id="KPL79006.1"/>
    </source>
</evidence>
<evidence type="ECO:0000256" key="7">
    <source>
        <dbReference type="ARBA" id="ARBA00048258"/>
    </source>
</evidence>
<dbReference type="EMBL" id="LGCL01000015">
    <property type="protein sequence ID" value="KPL79006.1"/>
    <property type="molecule type" value="Genomic_DNA"/>
</dbReference>
<comment type="subcellular location">
    <subcellularLocation>
        <location evidence="8">Cytoplasm</location>
    </subcellularLocation>
</comment>
<evidence type="ECO:0000256" key="8">
    <source>
        <dbReference type="HAMAP-Rule" id="MF_00158"/>
    </source>
</evidence>
<dbReference type="EC" id="6.3.2.1" evidence="8"/>
<dbReference type="SUPFAM" id="SSF52374">
    <property type="entry name" value="Nucleotidylyl transferase"/>
    <property type="match status" value="1"/>
</dbReference>
<keyword evidence="6 8" id="KW-0067">ATP-binding</keyword>
<dbReference type="GO" id="GO:0015940">
    <property type="term" value="P:pantothenate biosynthetic process"/>
    <property type="evidence" value="ECO:0007669"/>
    <property type="project" value="UniProtKB-UniRule"/>
</dbReference>
<dbReference type="NCBIfam" id="TIGR00018">
    <property type="entry name" value="panC"/>
    <property type="match status" value="1"/>
</dbReference>
<evidence type="ECO:0000256" key="3">
    <source>
        <dbReference type="ARBA" id="ARBA00022598"/>
    </source>
</evidence>
<accession>A0A0P6YAT1</accession>
<dbReference type="GO" id="GO:0005524">
    <property type="term" value="F:ATP binding"/>
    <property type="evidence" value="ECO:0007669"/>
    <property type="project" value="UniProtKB-KW"/>
</dbReference>
<dbReference type="Proteomes" id="UP000050417">
    <property type="component" value="Unassembled WGS sequence"/>
</dbReference>
<feature type="binding site" evidence="8">
    <location>
        <begin position="27"/>
        <end position="34"/>
    </location>
    <ligand>
        <name>ATP</name>
        <dbReference type="ChEBI" id="CHEBI:30616"/>
    </ligand>
</feature>
<feature type="binding site" evidence="8">
    <location>
        <position position="173"/>
    </location>
    <ligand>
        <name>ATP</name>
        <dbReference type="ChEBI" id="CHEBI:30616"/>
    </ligand>
</feature>
<evidence type="ECO:0000256" key="4">
    <source>
        <dbReference type="ARBA" id="ARBA00022655"/>
    </source>
</evidence>
<dbReference type="InterPro" id="IPR042176">
    <property type="entry name" value="Pantoate_ligase_C"/>
</dbReference>
<dbReference type="AlphaFoldDB" id="A0A0P6YAT1"/>
<dbReference type="InterPro" id="IPR014729">
    <property type="entry name" value="Rossmann-like_a/b/a_fold"/>
</dbReference>
<keyword evidence="3 8" id="KW-0436">Ligase</keyword>
<comment type="subunit">
    <text evidence="8">Homodimer.</text>
</comment>
<reference evidence="9 10" key="1">
    <citation type="submission" date="2015-07" db="EMBL/GenBank/DDBJ databases">
        <title>Genome sequence of Ornatilinea apprima DSM 23815.</title>
        <authorList>
            <person name="Hemp J."/>
            <person name="Ward L.M."/>
            <person name="Pace L.A."/>
            <person name="Fischer W.W."/>
        </authorList>
    </citation>
    <scope>NUCLEOTIDE SEQUENCE [LARGE SCALE GENOMIC DNA]</scope>
    <source>
        <strain evidence="9 10">P3M-1</strain>
    </source>
</reference>
<dbReference type="Gene3D" id="3.30.1300.10">
    <property type="entry name" value="Pantoate-beta-alanine ligase, C-terminal domain"/>
    <property type="match status" value="1"/>
</dbReference>
<comment type="catalytic activity">
    <reaction evidence="7 8">
        <text>(R)-pantoate + beta-alanine + ATP = (R)-pantothenate + AMP + diphosphate + H(+)</text>
        <dbReference type="Rhea" id="RHEA:10912"/>
        <dbReference type="ChEBI" id="CHEBI:15378"/>
        <dbReference type="ChEBI" id="CHEBI:15980"/>
        <dbReference type="ChEBI" id="CHEBI:29032"/>
        <dbReference type="ChEBI" id="CHEBI:30616"/>
        <dbReference type="ChEBI" id="CHEBI:33019"/>
        <dbReference type="ChEBI" id="CHEBI:57966"/>
        <dbReference type="ChEBI" id="CHEBI:456215"/>
        <dbReference type="EC" id="6.3.2.1"/>
    </reaction>
</comment>
<dbReference type="HAMAP" id="MF_00158">
    <property type="entry name" value="PanC"/>
    <property type="match status" value="1"/>
</dbReference>
<keyword evidence="4 8" id="KW-0566">Pantothenate biosynthesis</keyword>
<feature type="binding site" evidence="8">
    <location>
        <position position="58"/>
    </location>
    <ligand>
        <name>(R)-pantoate</name>
        <dbReference type="ChEBI" id="CHEBI:15980"/>
    </ligand>
</feature>
<comment type="function">
    <text evidence="8">Catalyzes the condensation of pantoate with beta-alanine in an ATP-dependent reaction via a pantoyl-adenylate intermediate.</text>
</comment>
<evidence type="ECO:0000256" key="1">
    <source>
        <dbReference type="ARBA" id="ARBA00004990"/>
    </source>
</evidence>
<dbReference type="PATRIC" id="fig|1134406.4.peg.92"/>
<dbReference type="InterPro" id="IPR004821">
    <property type="entry name" value="Cyt_trans-like"/>
</dbReference>
<dbReference type="FunFam" id="3.30.1300.10:FF:000001">
    <property type="entry name" value="Pantothenate synthetase"/>
    <property type="match status" value="1"/>
</dbReference>
<protein>
    <recommendedName>
        <fullName evidence="8">Pantothenate synthetase</fullName>
        <shortName evidence="8">PS</shortName>
        <ecNumber evidence="8">6.3.2.1</ecNumber>
    </recommendedName>
    <alternativeName>
        <fullName evidence="8">Pantoate--beta-alanine ligase</fullName>
    </alternativeName>
    <alternativeName>
        <fullName evidence="8">Pantoate-activating enzyme</fullName>
    </alternativeName>
</protein>
<comment type="similarity">
    <text evidence="2 8">Belongs to the pantothenate synthetase family.</text>
</comment>
<dbReference type="GO" id="GO:0005829">
    <property type="term" value="C:cytosol"/>
    <property type="evidence" value="ECO:0007669"/>
    <property type="project" value="TreeGrafter"/>
</dbReference>
<dbReference type="OrthoDB" id="9773087at2"/>
<dbReference type="STRING" id="1134406.ADN00_03700"/>
<sequence>MKLVSTLEDLRQHRQALANPLGFVPTMGFLHEGHLSLVRAAKAACPSVAVSIFVNPTQFGPTEDLAAYPRDLEHDLALLEAEGVDLVWAPTPEVMYPAGYQTWVEVTDVTQFLEGKMRPGHFKGVTTVVAKLFNAVQPQHAFFGQKDAQQAVVITRMVQDLNMPVELHICPIVREPDGLAMSSRNTYLSPAERQAALVLSRSLQTARAAFEQGQRNADALRQTVLSVLAAEPLARVQYVSCADPSTLAEQSGVISQTLISMAVYVGKTRLIDNIILQ</sequence>
<keyword evidence="5 8" id="KW-0547">Nucleotide-binding</keyword>
<evidence type="ECO:0000256" key="6">
    <source>
        <dbReference type="ARBA" id="ARBA00022840"/>
    </source>
</evidence>
<dbReference type="InterPro" id="IPR003721">
    <property type="entry name" value="Pantoate_ligase"/>
</dbReference>
<dbReference type="PANTHER" id="PTHR21299:SF1">
    <property type="entry name" value="PANTOATE--BETA-ALANINE LIGASE"/>
    <property type="match status" value="1"/>
</dbReference>
<dbReference type="FunFam" id="3.40.50.620:FF:000013">
    <property type="entry name" value="Pantothenate synthetase"/>
    <property type="match status" value="1"/>
</dbReference>
<comment type="pathway">
    <text evidence="1 8">Cofactor biosynthesis; (R)-pantothenate biosynthesis; (R)-pantothenate from (R)-pantoate and beta-alanine: step 1/1.</text>
</comment>
<evidence type="ECO:0000256" key="2">
    <source>
        <dbReference type="ARBA" id="ARBA00009256"/>
    </source>
</evidence>
<feature type="active site" description="Proton donor" evidence="8">
    <location>
        <position position="34"/>
    </location>
</feature>
<evidence type="ECO:0000313" key="10">
    <source>
        <dbReference type="Proteomes" id="UP000050417"/>
    </source>
</evidence>
<dbReference type="CDD" id="cd00560">
    <property type="entry name" value="PanC"/>
    <property type="match status" value="1"/>
</dbReference>
<comment type="caution">
    <text evidence="9">The sequence shown here is derived from an EMBL/GenBank/DDBJ whole genome shotgun (WGS) entry which is preliminary data.</text>
</comment>
<feature type="binding site" evidence="8">
    <location>
        <position position="58"/>
    </location>
    <ligand>
        <name>beta-alanine</name>
        <dbReference type="ChEBI" id="CHEBI:57966"/>
    </ligand>
</feature>
<gene>
    <name evidence="8" type="primary">panC</name>
    <name evidence="9" type="ORF">ADN00_03700</name>
</gene>